<comment type="cofactor">
    <cofactor evidence="1">
        <name>FAD</name>
        <dbReference type="ChEBI" id="CHEBI:57692"/>
    </cofactor>
</comment>
<dbReference type="Pfam" id="PF00441">
    <property type="entry name" value="Acyl-CoA_dh_1"/>
    <property type="match status" value="1"/>
</dbReference>
<dbReference type="PANTHER" id="PTHR43884:SF20">
    <property type="entry name" value="ACYL-COA DEHYDROGENASE FADE28"/>
    <property type="match status" value="1"/>
</dbReference>
<sequence>MSVAADYVPHLVTDEAEEDLRAAVRDLLSRRVSTDALIAAYDGAAPPDLWREMAGLGLAGVLIGEQHGGAGATPAVTAVVFEELGAIPAHTPMLTSAVIATTVLEEAGDTELLPGLADGSVVAALAVPFSADPYSVIATVAAADARLSGRVQSVAGAEDAHVFLVPGSDGALYAVPSESVVVTPVTSLDMTRPVSDLEFDGAEGRRVSDDGAAAIRSGLAMGAALLASEQAGIARWCVTETVAYLRQRRQFGRVVGGFQAIKHRLADLYADTEQASAAARAAAVVSTDLGVDSDESALTTAVAAAYCGDHAVRAAEEAVQLHGGIGMTWEHPAHLYLKRAKADQIALGTPGRHRAALTILADLPA</sequence>
<evidence type="ECO:0000313" key="8">
    <source>
        <dbReference type="EMBL" id="GAA2374317.1"/>
    </source>
</evidence>
<gene>
    <name evidence="8" type="ORF">GCM10009855_11960</name>
</gene>
<keyword evidence="9" id="KW-1185">Reference proteome</keyword>
<evidence type="ECO:0000256" key="2">
    <source>
        <dbReference type="ARBA" id="ARBA00009347"/>
    </source>
</evidence>
<keyword evidence="5" id="KW-0560">Oxidoreductase</keyword>
<evidence type="ECO:0000256" key="1">
    <source>
        <dbReference type="ARBA" id="ARBA00001974"/>
    </source>
</evidence>
<feature type="domain" description="Acyl-CoA dehydrogenase/oxidase C-terminal" evidence="6">
    <location>
        <begin position="210"/>
        <end position="354"/>
    </location>
</feature>
<dbReference type="SUPFAM" id="SSF47203">
    <property type="entry name" value="Acyl-CoA dehydrogenase C-terminal domain-like"/>
    <property type="match status" value="1"/>
</dbReference>
<protein>
    <submittedName>
        <fullName evidence="8">Acyl-CoA dehydrogenase family protein</fullName>
    </submittedName>
</protein>
<evidence type="ECO:0000256" key="4">
    <source>
        <dbReference type="ARBA" id="ARBA00022827"/>
    </source>
</evidence>
<dbReference type="InterPro" id="IPR009100">
    <property type="entry name" value="AcylCoA_DH/oxidase_NM_dom_sf"/>
</dbReference>
<evidence type="ECO:0000256" key="5">
    <source>
        <dbReference type="ARBA" id="ARBA00023002"/>
    </source>
</evidence>
<comment type="caution">
    <text evidence="8">The sequence shown here is derived from an EMBL/GenBank/DDBJ whole genome shotgun (WGS) entry which is preliminary data.</text>
</comment>
<dbReference type="InterPro" id="IPR013786">
    <property type="entry name" value="AcylCoA_DH/ox_N"/>
</dbReference>
<keyword evidence="4" id="KW-0274">FAD</keyword>
<dbReference type="SUPFAM" id="SSF56645">
    <property type="entry name" value="Acyl-CoA dehydrogenase NM domain-like"/>
    <property type="match status" value="1"/>
</dbReference>
<dbReference type="InterPro" id="IPR036250">
    <property type="entry name" value="AcylCo_DH-like_C"/>
</dbReference>
<dbReference type="PANTHER" id="PTHR43884">
    <property type="entry name" value="ACYL-COA DEHYDROGENASE"/>
    <property type="match status" value="1"/>
</dbReference>
<evidence type="ECO:0000256" key="3">
    <source>
        <dbReference type="ARBA" id="ARBA00022630"/>
    </source>
</evidence>
<evidence type="ECO:0000313" key="9">
    <source>
        <dbReference type="Proteomes" id="UP001501170"/>
    </source>
</evidence>
<proteinExistence type="inferred from homology"/>
<dbReference type="Gene3D" id="1.20.140.10">
    <property type="entry name" value="Butyryl-CoA Dehydrogenase, subunit A, domain 3"/>
    <property type="match status" value="1"/>
</dbReference>
<comment type="similarity">
    <text evidence="2">Belongs to the acyl-CoA dehydrogenase family.</text>
</comment>
<dbReference type="Pfam" id="PF02771">
    <property type="entry name" value="Acyl-CoA_dh_N"/>
    <property type="match status" value="1"/>
</dbReference>
<keyword evidence="3" id="KW-0285">Flavoprotein</keyword>
<evidence type="ECO:0000259" key="6">
    <source>
        <dbReference type="Pfam" id="PF00441"/>
    </source>
</evidence>
<evidence type="ECO:0000259" key="7">
    <source>
        <dbReference type="Pfam" id="PF02771"/>
    </source>
</evidence>
<dbReference type="InterPro" id="IPR037069">
    <property type="entry name" value="AcylCoA_DH/ox_N_sf"/>
</dbReference>
<name>A0ABN3HCL3_9ACTN</name>
<dbReference type="Gene3D" id="1.10.540.10">
    <property type="entry name" value="Acyl-CoA dehydrogenase/oxidase, N-terminal domain"/>
    <property type="match status" value="1"/>
</dbReference>
<feature type="domain" description="Acyl-CoA dehydrogenase/oxidase N-terminal" evidence="7">
    <location>
        <begin position="15"/>
        <end position="111"/>
    </location>
</feature>
<organism evidence="8 9">
    <name type="scientific">Gordonia cholesterolivorans</name>
    <dbReference type="NCBI Taxonomy" id="559625"/>
    <lineage>
        <taxon>Bacteria</taxon>
        <taxon>Bacillati</taxon>
        <taxon>Actinomycetota</taxon>
        <taxon>Actinomycetes</taxon>
        <taxon>Mycobacteriales</taxon>
        <taxon>Gordoniaceae</taxon>
        <taxon>Gordonia</taxon>
    </lineage>
</organism>
<reference evidence="8 9" key="1">
    <citation type="journal article" date="2019" name="Int. J. Syst. Evol. Microbiol.">
        <title>The Global Catalogue of Microorganisms (GCM) 10K type strain sequencing project: providing services to taxonomists for standard genome sequencing and annotation.</title>
        <authorList>
            <consortium name="The Broad Institute Genomics Platform"/>
            <consortium name="The Broad Institute Genome Sequencing Center for Infectious Disease"/>
            <person name="Wu L."/>
            <person name="Ma J."/>
        </authorList>
    </citation>
    <scope>NUCLEOTIDE SEQUENCE [LARGE SCALE GENOMIC DNA]</scope>
    <source>
        <strain evidence="8 9">JCM 16227</strain>
    </source>
</reference>
<dbReference type="Proteomes" id="UP001501170">
    <property type="component" value="Unassembled WGS sequence"/>
</dbReference>
<dbReference type="InterPro" id="IPR009075">
    <property type="entry name" value="AcylCo_DH/oxidase_C"/>
</dbReference>
<accession>A0ABN3HCL3</accession>
<dbReference type="EMBL" id="BAAARB010000004">
    <property type="protein sequence ID" value="GAA2374317.1"/>
    <property type="molecule type" value="Genomic_DNA"/>
</dbReference>